<dbReference type="AlphaFoldDB" id="A0AAN8FXC9"/>
<comment type="caution">
    <text evidence="2">The sequence shown here is derived from an EMBL/GenBank/DDBJ whole genome shotgun (WGS) entry which is preliminary data.</text>
</comment>
<dbReference type="PANTHER" id="PTHR12155">
    <property type="entry name" value="SCHLAFEN"/>
    <property type="match status" value="1"/>
</dbReference>
<dbReference type="EMBL" id="WIXE01004384">
    <property type="protein sequence ID" value="KAK5983082.1"/>
    <property type="molecule type" value="Genomic_DNA"/>
</dbReference>
<dbReference type="PANTHER" id="PTHR12155:SF41">
    <property type="entry name" value="SCHLAFEN ALBA-2 DOMAIN-CONTAINING PROTEIN"/>
    <property type="match status" value="1"/>
</dbReference>
<reference evidence="2 3" key="1">
    <citation type="submission" date="2019-10" db="EMBL/GenBank/DDBJ databases">
        <title>Assembly and Annotation for the nematode Trichostrongylus colubriformis.</title>
        <authorList>
            <person name="Martin J."/>
        </authorList>
    </citation>
    <scope>NUCLEOTIDE SEQUENCE [LARGE SCALE GENOMIC DNA]</scope>
    <source>
        <strain evidence="2">G859</strain>
        <tissue evidence="2">Whole worm</tissue>
    </source>
</reference>
<evidence type="ECO:0000313" key="2">
    <source>
        <dbReference type="EMBL" id="KAK5983082.1"/>
    </source>
</evidence>
<proteinExistence type="predicted"/>
<evidence type="ECO:0000259" key="1">
    <source>
        <dbReference type="Pfam" id="PF04326"/>
    </source>
</evidence>
<evidence type="ECO:0000313" key="3">
    <source>
        <dbReference type="Proteomes" id="UP001331761"/>
    </source>
</evidence>
<keyword evidence="3" id="KW-1185">Reference proteome</keyword>
<dbReference type="Pfam" id="PF04326">
    <property type="entry name" value="SLFN_AlbA_2"/>
    <property type="match status" value="1"/>
</dbReference>
<organism evidence="2 3">
    <name type="scientific">Trichostrongylus colubriformis</name>
    <name type="common">Black scour worm</name>
    <dbReference type="NCBI Taxonomy" id="6319"/>
    <lineage>
        <taxon>Eukaryota</taxon>
        <taxon>Metazoa</taxon>
        <taxon>Ecdysozoa</taxon>
        <taxon>Nematoda</taxon>
        <taxon>Chromadorea</taxon>
        <taxon>Rhabditida</taxon>
        <taxon>Rhabditina</taxon>
        <taxon>Rhabditomorpha</taxon>
        <taxon>Strongyloidea</taxon>
        <taxon>Trichostrongylidae</taxon>
        <taxon>Trichostrongylus</taxon>
    </lineage>
</organism>
<dbReference type="Gene3D" id="3.30.950.30">
    <property type="entry name" value="Schlafen, AAA domain"/>
    <property type="match status" value="1"/>
</dbReference>
<name>A0AAN8FXC9_TRICO</name>
<accession>A0AAN8FXC9</accession>
<gene>
    <name evidence="2" type="ORF">GCK32_005401</name>
</gene>
<dbReference type="InterPro" id="IPR038461">
    <property type="entry name" value="Schlafen_AlbA_2_dom_sf"/>
</dbReference>
<dbReference type="InterPro" id="IPR007421">
    <property type="entry name" value="Schlafen_AlbA_2_dom"/>
</dbReference>
<dbReference type="InterPro" id="IPR029684">
    <property type="entry name" value="Schlafen"/>
</dbReference>
<sequence length="232" mass="26823">MEMSDVPSIYAGFRTKLDENEHVEFKMHMKNASYEIPQKNEGEVMVRQTQPLSQTLCAFLNTDGGRLYIGIDDTGMVRGVHLNNDMKDHFLASLSECLYHFVPPVPPELIRVAFIKVHELGRSDKLPDPDWPTEKPDDFDGTFATDVKYVYDMEHFLGKHKCPCQIGAVEDMNRYLVVVKVLSDPRNVVYRNDEGLVFFRRHGSNKMIPVADILTFHRTPYMEDTEPERRQL</sequence>
<dbReference type="Proteomes" id="UP001331761">
    <property type="component" value="Unassembled WGS sequence"/>
</dbReference>
<protein>
    <recommendedName>
        <fullName evidence="1">Schlafen AlbA-2 domain-containing protein</fullName>
    </recommendedName>
</protein>
<feature type="domain" description="Schlafen AlbA-2" evidence="1">
    <location>
        <begin position="19"/>
        <end position="206"/>
    </location>
</feature>